<dbReference type="Proteomes" id="UP001327560">
    <property type="component" value="Chromosome 4"/>
</dbReference>
<evidence type="ECO:0000256" key="8">
    <source>
        <dbReference type="PIRSR" id="PIRSR605150-1"/>
    </source>
</evidence>
<evidence type="ECO:0000256" key="9">
    <source>
        <dbReference type="PIRSR" id="PIRSR605150-2"/>
    </source>
</evidence>
<evidence type="ECO:0000313" key="13">
    <source>
        <dbReference type="Proteomes" id="UP001327560"/>
    </source>
</evidence>
<name>A0AAQ3KAS1_9LILI</name>
<dbReference type="GO" id="GO:0071669">
    <property type="term" value="P:plant-type cell wall organization or biogenesis"/>
    <property type="evidence" value="ECO:0007669"/>
    <property type="project" value="UniProtKB-ARBA"/>
</dbReference>
<keyword evidence="3" id="KW-0808">Transferase</keyword>
<feature type="transmembrane region" description="Helical" evidence="11">
    <location>
        <begin position="636"/>
        <end position="657"/>
    </location>
</feature>
<evidence type="ECO:0000256" key="3">
    <source>
        <dbReference type="ARBA" id="ARBA00022679"/>
    </source>
</evidence>
<keyword evidence="6 11" id="KW-0472">Membrane</keyword>
<accession>A0AAQ3KAS1</accession>
<evidence type="ECO:0000256" key="7">
    <source>
        <dbReference type="ARBA" id="ARBA00023316"/>
    </source>
</evidence>
<evidence type="ECO:0000256" key="5">
    <source>
        <dbReference type="ARBA" id="ARBA00022989"/>
    </source>
</evidence>
<proteinExistence type="predicted"/>
<dbReference type="PANTHER" id="PTHR13301">
    <property type="entry name" value="X-BOX TRANSCRIPTION FACTOR-RELATED"/>
    <property type="match status" value="1"/>
</dbReference>
<dbReference type="Pfam" id="PF03552">
    <property type="entry name" value="Cellulose_synt"/>
    <property type="match status" value="2"/>
</dbReference>
<dbReference type="GO" id="GO:0016760">
    <property type="term" value="F:cellulose synthase (UDP-forming) activity"/>
    <property type="evidence" value="ECO:0007669"/>
    <property type="project" value="InterPro"/>
</dbReference>
<evidence type="ECO:0000256" key="6">
    <source>
        <dbReference type="ARBA" id="ARBA00023136"/>
    </source>
</evidence>
<evidence type="ECO:0000256" key="10">
    <source>
        <dbReference type="PIRSR" id="PIRSR605150-3"/>
    </source>
</evidence>
<dbReference type="FunFam" id="3.90.550.10:FF:000135">
    <property type="entry name" value="Cellulose synthase-like protein G3"/>
    <property type="match status" value="1"/>
</dbReference>
<feature type="transmembrane region" description="Helical" evidence="11">
    <location>
        <begin position="669"/>
        <end position="691"/>
    </location>
</feature>
<evidence type="ECO:0000256" key="1">
    <source>
        <dbReference type="ARBA" id="ARBA00004127"/>
    </source>
</evidence>
<dbReference type="GO" id="GO:0071555">
    <property type="term" value="P:cell wall organization"/>
    <property type="evidence" value="ECO:0007669"/>
    <property type="project" value="UniProtKB-KW"/>
</dbReference>
<dbReference type="SUPFAM" id="SSF53448">
    <property type="entry name" value="Nucleotide-diphospho-sugar transferases"/>
    <property type="match status" value="1"/>
</dbReference>
<feature type="binding site" evidence="9">
    <location>
        <position position="108"/>
    </location>
    <ligand>
        <name>UDP-alpha-D-glucose</name>
        <dbReference type="ChEBI" id="CHEBI:58885"/>
    </ligand>
</feature>
<gene>
    <name evidence="12" type="ORF">Cni_G11752</name>
</gene>
<evidence type="ECO:0008006" key="14">
    <source>
        <dbReference type="Google" id="ProtNLM"/>
    </source>
</evidence>
<feature type="binding site" evidence="9">
    <location>
        <position position="137"/>
    </location>
    <ligand>
        <name>UDP-alpha-D-glucose</name>
        <dbReference type="ChEBI" id="CHEBI:58885"/>
    </ligand>
</feature>
<evidence type="ECO:0000256" key="2">
    <source>
        <dbReference type="ARBA" id="ARBA00022676"/>
    </source>
</evidence>
<comment type="subcellular location">
    <subcellularLocation>
        <location evidence="1">Endomembrane system</location>
        <topology evidence="1">Multi-pass membrane protein</topology>
    </subcellularLocation>
</comment>
<feature type="transmembrane region" description="Helical" evidence="11">
    <location>
        <begin position="21"/>
        <end position="40"/>
    </location>
</feature>
<dbReference type="GO" id="GO:0030244">
    <property type="term" value="P:cellulose biosynthetic process"/>
    <property type="evidence" value="ECO:0007669"/>
    <property type="project" value="InterPro"/>
</dbReference>
<keyword evidence="4 11" id="KW-0812">Transmembrane</keyword>
<dbReference type="EMBL" id="CP136893">
    <property type="protein sequence ID" value="WOL03032.1"/>
    <property type="molecule type" value="Genomic_DNA"/>
</dbReference>
<feature type="binding site" evidence="10">
    <location>
        <position position="273"/>
    </location>
    <ligand>
        <name>Mn(2+)</name>
        <dbReference type="ChEBI" id="CHEBI:29035"/>
    </ligand>
</feature>
<dbReference type="InterPro" id="IPR005150">
    <property type="entry name" value="Cellulose_synth"/>
</dbReference>
<feature type="active site" evidence="8">
    <location>
        <position position="137"/>
    </location>
</feature>
<protein>
    <recommendedName>
        <fullName evidence="14">Cellulose synthase-like protein G3</fullName>
    </recommendedName>
</protein>
<reference evidence="12 13" key="1">
    <citation type="submission" date="2023-10" db="EMBL/GenBank/DDBJ databases">
        <title>Chromosome-scale genome assembly provides insights into flower coloration mechanisms of Canna indica.</title>
        <authorList>
            <person name="Li C."/>
        </authorList>
    </citation>
    <scope>NUCLEOTIDE SEQUENCE [LARGE SCALE GENOMIC DNA]</scope>
    <source>
        <tissue evidence="12">Flower</tissue>
    </source>
</reference>
<keyword evidence="13" id="KW-1185">Reference proteome</keyword>
<evidence type="ECO:0000256" key="11">
    <source>
        <dbReference type="SAM" id="Phobius"/>
    </source>
</evidence>
<dbReference type="GO" id="GO:0016020">
    <property type="term" value="C:membrane"/>
    <property type="evidence" value="ECO:0007669"/>
    <property type="project" value="InterPro"/>
</dbReference>
<sequence length="725" mass="81328">MTTHQLHSRTAFHTLQASRFAAFNRAHAFVYHLALLALLGHRLATVTLLSSPLLLADLVLAFMWLSAQAFRWRPVRRQEFPDRLLQEVEPKQLPALDVYICTADPHREPPASVASTALSAMAFDYPTDRLSVYVSDDGGSAVTLFAFMEAARFARYWLPFCKENGVATRSPEAYFSSDRGGESEKMRIMYQSMKERVENAMERGYVQGNDMVFDEDDERETFDNWKTFSRNDHPSVIKVLLESSKDSDITGNALPNLVYISREKSPASHHHFKAGALNVLTRVSSCMSNAPVILTLDCDMYSNNPRSPLRALCYFLDPAFSADLAFVQFPQRFQGINRNDIYASQIRRLFTIHSRGMDGLRGPNYVGTGCFFARRALHGAGPSSSSSSFPPPESNSSLLSSESALRKAHEVAACTYEDSTKWGTLIGFRYGSLVEDFHTGYRLHCEGWKSVFCDPVRSAFLGDVPKNLNDGLNQCKRWIVGLYEVAFSSHDPLTFGSRKASLLLGLCYGYYSFWGAWCIPLITYGLLPQLALLYQTPLFPKASEPWFYLYAYLFFAAYGHDLVEFLADGGSIRSWWNDQRIWMIRGITSFLFGTVEFALNKVGVSAPGFVVTSKVMEDEQAERYEKGAFYFGAQSPFFAVLGTVALVNLSSLAVGIARAAMANEVFDEMLVQLFLSAFVAANCWPIYEAMFLRRDGGKMPRKITLISSAFAGLLHWIGFLVKLHA</sequence>
<feature type="transmembrane region" description="Helical" evidence="11">
    <location>
        <begin position="703"/>
        <end position="721"/>
    </location>
</feature>
<keyword evidence="5 11" id="KW-1133">Transmembrane helix</keyword>
<feature type="active site" evidence="8">
    <location>
        <position position="436"/>
    </location>
</feature>
<keyword evidence="7" id="KW-0961">Cell wall biogenesis/degradation</keyword>
<feature type="transmembrane region" description="Helical" evidence="11">
    <location>
        <begin position="547"/>
        <end position="567"/>
    </location>
</feature>
<dbReference type="Gene3D" id="3.90.550.10">
    <property type="entry name" value="Spore Coat Polysaccharide Biosynthesis Protein SpsA, Chain A"/>
    <property type="match status" value="2"/>
</dbReference>
<organism evidence="12 13">
    <name type="scientific">Canna indica</name>
    <name type="common">Indian-shot</name>
    <dbReference type="NCBI Taxonomy" id="4628"/>
    <lineage>
        <taxon>Eukaryota</taxon>
        <taxon>Viridiplantae</taxon>
        <taxon>Streptophyta</taxon>
        <taxon>Embryophyta</taxon>
        <taxon>Tracheophyta</taxon>
        <taxon>Spermatophyta</taxon>
        <taxon>Magnoliopsida</taxon>
        <taxon>Liliopsida</taxon>
        <taxon>Zingiberales</taxon>
        <taxon>Cannaceae</taxon>
        <taxon>Canna</taxon>
    </lineage>
</organism>
<feature type="transmembrane region" description="Helical" evidence="11">
    <location>
        <begin position="502"/>
        <end position="527"/>
    </location>
</feature>
<dbReference type="InterPro" id="IPR029044">
    <property type="entry name" value="Nucleotide-diphossugar_trans"/>
</dbReference>
<evidence type="ECO:0000313" key="12">
    <source>
        <dbReference type="EMBL" id="WOL03032.1"/>
    </source>
</evidence>
<dbReference type="AlphaFoldDB" id="A0AAQ3KAS1"/>
<dbReference type="GO" id="GO:0012505">
    <property type="term" value="C:endomembrane system"/>
    <property type="evidence" value="ECO:0007669"/>
    <property type="project" value="UniProtKB-SubCell"/>
</dbReference>
<feature type="transmembrane region" description="Helical" evidence="11">
    <location>
        <begin position="46"/>
        <end position="67"/>
    </location>
</feature>
<feature type="binding site" evidence="10">
    <location>
        <position position="297"/>
    </location>
    <ligand>
        <name>Mn(2+)</name>
        <dbReference type="ChEBI" id="CHEBI:29035"/>
    </ligand>
</feature>
<evidence type="ECO:0000256" key="4">
    <source>
        <dbReference type="ARBA" id="ARBA00022692"/>
    </source>
</evidence>
<keyword evidence="2" id="KW-0328">Glycosyltransferase</keyword>